<gene>
    <name evidence="3" type="ORF">F4553_004715</name>
</gene>
<proteinExistence type="predicted"/>
<feature type="transmembrane region" description="Helical" evidence="2">
    <location>
        <begin position="106"/>
        <end position="125"/>
    </location>
</feature>
<dbReference type="Proteomes" id="UP000587527">
    <property type="component" value="Unassembled WGS sequence"/>
</dbReference>
<feature type="transmembrane region" description="Helical" evidence="2">
    <location>
        <begin position="176"/>
        <end position="198"/>
    </location>
</feature>
<feature type="transmembrane region" description="Helical" evidence="2">
    <location>
        <begin position="137"/>
        <end position="155"/>
    </location>
</feature>
<evidence type="ECO:0000256" key="2">
    <source>
        <dbReference type="SAM" id="Phobius"/>
    </source>
</evidence>
<dbReference type="RefSeq" id="WP_184839315.1">
    <property type="nucleotide sequence ID" value="NZ_JACHMN010000002.1"/>
</dbReference>
<comment type="caution">
    <text evidence="3">The sequence shown here is derived from an EMBL/GenBank/DDBJ whole genome shotgun (WGS) entry which is preliminary data.</text>
</comment>
<sequence>MLQEIGRIITAIAALLVAMAGRVWRGMQWLVRHALAARVVTANGVPRLGRLLDLAALSVAADLLFLAELWRRGSPVGSGWASLFGALAAVAICGALYFTQRSLIRLTWAALTILRVIALAVLALAPPVFLVGGGSGSSKFFGALAVAVLVAMLLVDRFSWVLTMRSLLAPTTRGRFVAGTLSYVAYTMPWAIGLALIALMIGGLWPLTIAEVLLVAVAIIVLTLPGPTVDDEPRPPVVKQPTRKSLPTQPVAPQQPIAPTEILPPVGAHPGDAEAEGYSVYRPSTLDD</sequence>
<feature type="compositionally biased region" description="Polar residues" evidence="1">
    <location>
        <begin position="243"/>
        <end position="252"/>
    </location>
</feature>
<feature type="transmembrane region" description="Helical" evidence="2">
    <location>
        <begin position="6"/>
        <end position="24"/>
    </location>
</feature>
<feature type="transmembrane region" description="Helical" evidence="2">
    <location>
        <begin position="79"/>
        <end position="99"/>
    </location>
</feature>
<keyword evidence="4" id="KW-1185">Reference proteome</keyword>
<organism evidence="3 4">
    <name type="scientific">Allocatelliglobosispora scoriae</name>
    <dbReference type="NCBI Taxonomy" id="643052"/>
    <lineage>
        <taxon>Bacteria</taxon>
        <taxon>Bacillati</taxon>
        <taxon>Actinomycetota</taxon>
        <taxon>Actinomycetes</taxon>
        <taxon>Micromonosporales</taxon>
        <taxon>Micromonosporaceae</taxon>
        <taxon>Allocatelliglobosispora</taxon>
    </lineage>
</organism>
<keyword evidence="2" id="KW-0472">Membrane</keyword>
<dbReference type="EMBL" id="JACHMN010000002">
    <property type="protein sequence ID" value="MBB5871336.1"/>
    <property type="molecule type" value="Genomic_DNA"/>
</dbReference>
<reference evidence="3 4" key="1">
    <citation type="submission" date="2020-08" db="EMBL/GenBank/DDBJ databases">
        <title>Sequencing the genomes of 1000 actinobacteria strains.</title>
        <authorList>
            <person name="Klenk H.-P."/>
        </authorList>
    </citation>
    <scope>NUCLEOTIDE SEQUENCE [LARGE SCALE GENOMIC DNA]</scope>
    <source>
        <strain evidence="3 4">DSM 45362</strain>
    </source>
</reference>
<evidence type="ECO:0000256" key="1">
    <source>
        <dbReference type="SAM" id="MobiDB-lite"/>
    </source>
</evidence>
<feature type="region of interest" description="Disordered" evidence="1">
    <location>
        <begin position="231"/>
        <end position="288"/>
    </location>
</feature>
<evidence type="ECO:0000313" key="3">
    <source>
        <dbReference type="EMBL" id="MBB5871336.1"/>
    </source>
</evidence>
<dbReference type="AlphaFoldDB" id="A0A841BV47"/>
<keyword evidence="2" id="KW-0812">Transmembrane</keyword>
<keyword evidence="2" id="KW-1133">Transmembrane helix</keyword>
<protein>
    <submittedName>
        <fullName evidence="3">Uncharacterized protein</fullName>
    </submittedName>
</protein>
<name>A0A841BV47_9ACTN</name>
<accession>A0A841BV47</accession>
<evidence type="ECO:0000313" key="4">
    <source>
        <dbReference type="Proteomes" id="UP000587527"/>
    </source>
</evidence>
<feature type="transmembrane region" description="Helical" evidence="2">
    <location>
        <begin position="204"/>
        <end position="224"/>
    </location>
</feature>